<sequence>MICSIPAAKSNSPLVSVIIPCYNSAKHIVETLGSVSAQTMGDFEILVVDDCSKDGSESVIERVSALEPRLRLFKQDSNKGVAKARNWALAESKGRYIAYLDSDDLWAPQKLERQIAFMSERNIGACFTSYETVEEDGTYRNTVHVPPSITYRQYLKNTVTCSHTLLFDTYFIDKSLLVMPDIRRGQDFATWLQVMKAGHKLYGLDVPLAKYRKCSGSLSSNPLKSVRRTWNIYRNVEHLSVPYASYCQFWQLYHAVIKRIRSK</sequence>
<dbReference type="SUPFAM" id="SSF53448">
    <property type="entry name" value="Nucleotide-diphospho-sugar transferases"/>
    <property type="match status" value="1"/>
</dbReference>
<dbReference type="GO" id="GO:0016758">
    <property type="term" value="F:hexosyltransferase activity"/>
    <property type="evidence" value="ECO:0007669"/>
    <property type="project" value="UniProtKB-ARBA"/>
</dbReference>
<dbReference type="Pfam" id="PF00535">
    <property type="entry name" value="Glycos_transf_2"/>
    <property type="match status" value="1"/>
</dbReference>
<dbReference type="PANTHER" id="PTHR22916">
    <property type="entry name" value="GLYCOSYLTRANSFERASE"/>
    <property type="match status" value="1"/>
</dbReference>
<evidence type="ECO:0000313" key="3">
    <source>
        <dbReference type="Proteomes" id="UP000253970"/>
    </source>
</evidence>
<feature type="domain" description="Glycosyltransferase 2-like" evidence="1">
    <location>
        <begin position="16"/>
        <end position="157"/>
    </location>
</feature>
<dbReference type="CDD" id="cd00761">
    <property type="entry name" value="Glyco_tranf_GTA_type"/>
    <property type="match status" value="1"/>
</dbReference>
<gene>
    <name evidence="2" type="ORF">C1875_13790</name>
</gene>
<dbReference type="PANTHER" id="PTHR22916:SF3">
    <property type="entry name" value="UDP-GLCNAC:BETAGAL BETA-1,3-N-ACETYLGLUCOSAMINYLTRANSFERASE-LIKE PROTEIN 1"/>
    <property type="match status" value="1"/>
</dbReference>
<keyword evidence="2" id="KW-0808">Transferase</keyword>
<dbReference type="InterPro" id="IPR029044">
    <property type="entry name" value="Nucleotide-diphossugar_trans"/>
</dbReference>
<name>A0A369M8F4_EGGLN</name>
<evidence type="ECO:0000313" key="2">
    <source>
        <dbReference type="EMBL" id="RDB66698.1"/>
    </source>
</evidence>
<dbReference type="AlphaFoldDB" id="A0A369M8F4"/>
<reference evidence="2 3" key="1">
    <citation type="journal article" date="2018" name="Elife">
        <title>Discovery and characterization of a prevalent human gut bacterial enzyme sufficient for the inactivation of a family of plant toxins.</title>
        <authorList>
            <person name="Koppel N."/>
            <person name="Bisanz J.E."/>
            <person name="Pandelia M.E."/>
            <person name="Turnbaugh P.J."/>
            <person name="Balskus E.P."/>
        </authorList>
    </citation>
    <scope>NUCLEOTIDE SEQUENCE [LARGE SCALE GENOMIC DNA]</scope>
    <source>
        <strain evidence="2 3">W1 BHI 6</strain>
    </source>
</reference>
<evidence type="ECO:0000259" key="1">
    <source>
        <dbReference type="Pfam" id="PF00535"/>
    </source>
</evidence>
<dbReference type="RefSeq" id="WP_114534595.1">
    <property type="nucleotide sequence ID" value="NZ_JADNER010000002.1"/>
</dbReference>
<proteinExistence type="predicted"/>
<dbReference type="Gene3D" id="3.90.550.10">
    <property type="entry name" value="Spore Coat Polysaccharide Biosynthesis Protein SpsA, Chain A"/>
    <property type="match status" value="1"/>
</dbReference>
<dbReference type="EMBL" id="PPTU01000033">
    <property type="protein sequence ID" value="RDB66698.1"/>
    <property type="molecule type" value="Genomic_DNA"/>
</dbReference>
<dbReference type="Proteomes" id="UP000253970">
    <property type="component" value="Unassembled WGS sequence"/>
</dbReference>
<protein>
    <submittedName>
        <fullName evidence="2">Glycosyltransferase family 2 protein</fullName>
    </submittedName>
</protein>
<dbReference type="InterPro" id="IPR001173">
    <property type="entry name" value="Glyco_trans_2-like"/>
</dbReference>
<organism evidence="2 3">
    <name type="scientific">Eggerthella lenta</name>
    <name type="common">Eubacterium lentum</name>
    <dbReference type="NCBI Taxonomy" id="84112"/>
    <lineage>
        <taxon>Bacteria</taxon>
        <taxon>Bacillati</taxon>
        <taxon>Actinomycetota</taxon>
        <taxon>Coriobacteriia</taxon>
        <taxon>Eggerthellales</taxon>
        <taxon>Eggerthellaceae</taxon>
        <taxon>Eggerthella</taxon>
    </lineage>
</organism>
<accession>A0A369M8F4</accession>
<comment type="caution">
    <text evidence="2">The sequence shown here is derived from an EMBL/GenBank/DDBJ whole genome shotgun (WGS) entry which is preliminary data.</text>
</comment>